<reference evidence="14" key="1">
    <citation type="journal article" date="2007" name="Science">
        <title>Evolutionary and biomedical insights from the rhesus macaque genome.</title>
        <authorList>
            <person name="Gibbs R.A."/>
            <person name="Rogers J."/>
            <person name="Katze M.G."/>
            <person name="Bumgarner R."/>
            <person name="Weinstock G.M."/>
            <person name="Mardis E.R."/>
            <person name="Remington K.A."/>
            <person name="Strausberg R.L."/>
            <person name="Venter J.C."/>
            <person name="Wilson R.K."/>
            <person name="Batzer M.A."/>
            <person name="Bustamante C.D."/>
            <person name="Eichler E.E."/>
            <person name="Hahn M.W."/>
            <person name="Hardison R.C."/>
            <person name="Makova K.D."/>
            <person name="Miller W."/>
            <person name="Milosavljevic A."/>
            <person name="Palermo R.E."/>
            <person name="Siepel A."/>
            <person name="Sikela J.M."/>
            <person name="Attaway T."/>
            <person name="Bell S."/>
            <person name="Bernard K.E."/>
            <person name="Buhay C.J."/>
            <person name="Chandrabose M.N."/>
            <person name="Dao M."/>
            <person name="Davis C."/>
            <person name="Delehaunty K.D."/>
            <person name="Ding Y."/>
            <person name="Dinh H.H."/>
            <person name="Dugan-Rocha S."/>
            <person name="Fulton L.A."/>
            <person name="Gabisi R.A."/>
            <person name="Garner T.T."/>
            <person name="Godfrey J."/>
            <person name="Hawes A.C."/>
            <person name="Hernandez J."/>
            <person name="Hines S."/>
            <person name="Holder M."/>
            <person name="Hume J."/>
            <person name="Jhangiani S.N."/>
            <person name="Joshi V."/>
            <person name="Khan Z.M."/>
            <person name="Kirkness E.F."/>
            <person name="Cree A."/>
            <person name="Fowler R.G."/>
            <person name="Lee S."/>
            <person name="Lewis L.R."/>
            <person name="Li Z."/>
            <person name="Liu Y.-S."/>
            <person name="Moore S.M."/>
            <person name="Muzny D."/>
            <person name="Nazareth L.V."/>
            <person name="Ngo D.N."/>
            <person name="Okwuonu G.O."/>
            <person name="Pai G."/>
            <person name="Parker D."/>
            <person name="Paul H.A."/>
            <person name="Pfannkoch C."/>
            <person name="Pohl C.S."/>
            <person name="Rogers Y.-H.C."/>
            <person name="Ruiz S.J."/>
            <person name="Sabo A."/>
            <person name="Santibanez J."/>
            <person name="Schneider B.W."/>
            <person name="Smith S.M."/>
            <person name="Sodergren E."/>
            <person name="Svatek A.F."/>
            <person name="Utterback T.R."/>
            <person name="Vattathil S."/>
            <person name="Warren W."/>
            <person name="White C.S."/>
            <person name="Chinwalla A.T."/>
            <person name="Feng Y."/>
            <person name="Halpern A.L."/>
            <person name="Hillier L.W."/>
            <person name="Huang X."/>
            <person name="Minx P."/>
            <person name="Nelson J.O."/>
            <person name="Pepin K.H."/>
            <person name="Qin X."/>
            <person name="Sutton G.G."/>
            <person name="Venter E."/>
            <person name="Walenz B.P."/>
            <person name="Wallis J.W."/>
            <person name="Worley K.C."/>
            <person name="Yang S.-P."/>
            <person name="Jones S.M."/>
            <person name="Marra M.A."/>
            <person name="Rocchi M."/>
            <person name="Schein J.E."/>
            <person name="Baertsch R."/>
            <person name="Clarke L."/>
            <person name="Csuros M."/>
            <person name="Glasscock J."/>
            <person name="Harris R.A."/>
            <person name="Havlak P."/>
            <person name="Jackson A.R."/>
            <person name="Jiang H."/>
            <person name="Liu Y."/>
            <person name="Messina D.N."/>
            <person name="Shen Y."/>
            <person name="Song H.X.-Z."/>
            <person name="Wylie T."/>
            <person name="Zhang L."/>
            <person name="Birney E."/>
            <person name="Han K."/>
            <person name="Konkel M.K."/>
            <person name="Lee J."/>
            <person name="Smit A.F.A."/>
            <person name="Ullmer B."/>
            <person name="Wang H."/>
            <person name="Xing J."/>
            <person name="Burhans R."/>
            <person name="Cheng Z."/>
            <person name="Karro J.E."/>
            <person name="Ma J."/>
            <person name="Raney B."/>
            <person name="She X."/>
            <person name="Cox M.J."/>
            <person name="Demuth J.P."/>
            <person name="Dumas L.J."/>
            <person name="Han S.-G."/>
            <person name="Hopkins J."/>
            <person name="Karimpour-Fard A."/>
            <person name="Kim Y.H."/>
            <person name="Pollack J.R."/>
            <person name="Vinar T."/>
            <person name="Addo-Quaye C."/>
            <person name="Degenhardt J."/>
            <person name="Denby A."/>
            <person name="Hubisz M.J."/>
            <person name="Indap A."/>
            <person name="Kosiol C."/>
            <person name="Lahn B.T."/>
            <person name="Lawson H.A."/>
            <person name="Marklein A."/>
            <person name="Nielsen R."/>
            <person name="Vallender E.J."/>
            <person name="Clark A.G."/>
            <person name="Ferguson B."/>
            <person name="Hernandez R.D."/>
            <person name="Hirani K."/>
            <person name="Kehrer-Sawatzki H."/>
            <person name="Kolb J."/>
            <person name="Patil S."/>
            <person name="Pu L.-L."/>
            <person name="Ren Y."/>
            <person name="Smith D.G."/>
            <person name="Wheeler D.A."/>
            <person name="Schenck I."/>
            <person name="Ball E.V."/>
            <person name="Chen R."/>
            <person name="Cooper D.N."/>
            <person name="Giardine B."/>
            <person name="Hsu F."/>
            <person name="Kent W.J."/>
            <person name="Lesk A."/>
            <person name="Nelson D.L."/>
            <person name="O'brien W.E."/>
            <person name="Pruefer K."/>
            <person name="Stenson P.D."/>
            <person name="Wallace J.C."/>
            <person name="Ke H."/>
            <person name="Liu X.-M."/>
            <person name="Wang P."/>
            <person name="Xiang A.P."/>
            <person name="Yang F."/>
            <person name="Barber G.P."/>
            <person name="Haussler D."/>
            <person name="Karolchik D."/>
            <person name="Kern A.D."/>
            <person name="Kuhn R.M."/>
            <person name="Smith K.E."/>
            <person name="Zwieg A.S."/>
        </authorList>
    </citation>
    <scope>NUCLEOTIDE SEQUENCE [LARGE SCALE GENOMIC DNA]</scope>
    <source>
        <strain evidence="14">17573</strain>
    </source>
</reference>
<evidence type="ECO:0000256" key="2">
    <source>
        <dbReference type="ARBA" id="ARBA00010836"/>
    </source>
</evidence>
<keyword evidence="14" id="KW-1185">Reference proteome</keyword>
<reference evidence="13" key="4">
    <citation type="submission" date="2025-09" db="UniProtKB">
        <authorList>
            <consortium name="Ensembl"/>
        </authorList>
    </citation>
    <scope>IDENTIFICATION</scope>
    <source>
        <strain evidence="13">17573</strain>
    </source>
</reference>
<dbReference type="Ensembl" id="ENSMMUT00000069179.2">
    <property type="protein sequence ID" value="ENSMMUP00000043668.2"/>
    <property type="gene ID" value="ENSMMUG00000010526.4"/>
</dbReference>
<evidence type="ECO:0000256" key="7">
    <source>
        <dbReference type="ARBA" id="ARBA00073550"/>
    </source>
</evidence>
<dbReference type="Bgee" id="ENSMMUG00000010526">
    <property type="expression patterns" value="Expressed in dorsolateral prefrontal cortex and 15 other cell types or tissues"/>
</dbReference>
<dbReference type="ExpressionAtlas" id="A0A1D5Q6K2">
    <property type="expression patterns" value="baseline"/>
</dbReference>
<keyword evidence="11" id="KW-1133">Transmembrane helix</keyword>
<feature type="compositionally biased region" description="Polar residues" evidence="10">
    <location>
        <begin position="8"/>
        <end position="24"/>
    </location>
</feature>
<dbReference type="CDD" id="cd12043">
    <property type="entry name" value="SH3_CACNB4"/>
    <property type="match status" value="1"/>
</dbReference>
<evidence type="ECO:0000256" key="4">
    <source>
        <dbReference type="ARBA" id="ARBA00022481"/>
    </source>
</evidence>
<dbReference type="InterPro" id="IPR000584">
    <property type="entry name" value="VDCC_L_bsu"/>
</dbReference>
<evidence type="ECO:0000313" key="15">
    <source>
        <dbReference type="VGNC" id="VGNC:82116"/>
    </source>
</evidence>
<comment type="function">
    <text evidence="1">The beta subunit of voltage-dependent calcium channels contributes to the function of the calcium channel by increasing peak calcium current, shifting the voltage dependencies of activation and inactivation, modulating G protein inhibition and controlling the alpha-1 subunit membrane targeting.</text>
</comment>
<feature type="domain" description="SH3" evidence="12">
    <location>
        <begin position="53"/>
        <end position="122"/>
    </location>
</feature>
<dbReference type="AlphaFoldDB" id="A0A1D5Q6K2"/>
<dbReference type="VGNC" id="VGNC:82116">
    <property type="gene designation" value="CACNB4"/>
</dbReference>
<evidence type="ECO:0000256" key="3">
    <source>
        <dbReference type="ARBA" id="ARBA00022443"/>
    </source>
</evidence>
<dbReference type="GeneTree" id="ENSGT00950000182837"/>
<keyword evidence="11" id="KW-0472">Membrane</keyword>
<feature type="compositionally biased region" description="Basic and acidic residues" evidence="10">
    <location>
        <begin position="369"/>
        <end position="387"/>
    </location>
</feature>
<evidence type="ECO:0000256" key="1">
    <source>
        <dbReference type="ARBA" id="ARBA00002749"/>
    </source>
</evidence>
<dbReference type="InterPro" id="IPR046937">
    <property type="entry name" value="CAB1-4_N_A-dom"/>
</dbReference>
<dbReference type="Pfam" id="PF00625">
    <property type="entry name" value="Guanylate_kin"/>
    <property type="match status" value="1"/>
</dbReference>
<dbReference type="InterPro" id="IPR036028">
    <property type="entry name" value="SH3-like_dom_sf"/>
</dbReference>
<keyword evidence="4" id="KW-0488">Methylation</keyword>
<reference evidence="13" key="3">
    <citation type="submission" date="2025-08" db="UniProtKB">
        <authorList>
            <consortium name="Ensembl"/>
        </authorList>
    </citation>
    <scope>IDENTIFICATION</scope>
    <source>
        <strain evidence="13">17573</strain>
    </source>
</reference>
<dbReference type="SUPFAM" id="SSF52540">
    <property type="entry name" value="P-loop containing nucleoside triphosphate hydrolases"/>
    <property type="match status" value="1"/>
</dbReference>
<dbReference type="SUPFAM" id="SSF50044">
    <property type="entry name" value="SH3-domain"/>
    <property type="match status" value="1"/>
</dbReference>
<name>A0A1D5Q6K2_MACMU</name>
<evidence type="ECO:0000256" key="9">
    <source>
        <dbReference type="PROSITE-ProRule" id="PRU00192"/>
    </source>
</evidence>
<proteinExistence type="inferred from homology"/>
<evidence type="ECO:0000313" key="13">
    <source>
        <dbReference type="Ensembl" id="ENSMMUP00000043668.2"/>
    </source>
</evidence>
<evidence type="ECO:0000256" key="8">
    <source>
        <dbReference type="ARBA" id="ARBA00082362"/>
    </source>
</evidence>
<dbReference type="Proteomes" id="UP000006718">
    <property type="component" value="Chromosome 12"/>
</dbReference>
<dbReference type="FunFam" id="3.40.50.300:FF:000432">
    <property type="entry name" value="Voltage-dependent L-type calcium channel subunit beta-1 isoform 1"/>
    <property type="match status" value="1"/>
</dbReference>
<dbReference type="Gene3D" id="2.30.30.40">
    <property type="entry name" value="SH3 Domains"/>
    <property type="match status" value="1"/>
</dbReference>
<dbReference type="GO" id="GO:0045202">
    <property type="term" value="C:synapse"/>
    <property type="evidence" value="ECO:0007669"/>
    <property type="project" value="UniProtKB-ARBA"/>
</dbReference>
<keyword evidence="3 9" id="KW-0728">SH3 domain</keyword>
<sequence length="440" mass="50252">SSQNIFLHNIGSADSYTSRPSDSDVSLEEDREAIRQEREQQAAIQLERAKSKPVAFAVKTNVSYCGALDEDVPVPSTAISFDAKDFLHIKEKYNNDWWIGRLVKEGCEIGFIPSPLRLENIRIQQEQKRGRFHGGYVSIFSMHFFFEFQIVLYLLYMMQKALFDFLKHRFDGRISITRVTADISLAKRSVLNNPSKRAIIERSNTRSSLAEVQSEIERIFELARSLQLVVLDADTINHPAQLIKTSLAPIIVHVKVSSPKVLQRLIKSRGKSQSKHLNVQLVAADKLAQCPPEMFDVILDENQLEDACEHLGEYLEAYWRATHTTSSTPMTPLLGRNLGSTALSPYPTAISGLQSQRMRHSNHSTENSPIERRSLMTSDENYHNERARKSRNRLSSSSQHSRDHYPLVEEDYPDSYQDTYKPHRNRGSPGGYSHDSRHRL</sequence>
<dbReference type="InterPro" id="IPR027417">
    <property type="entry name" value="P-loop_NTPase"/>
</dbReference>
<evidence type="ECO:0000256" key="6">
    <source>
        <dbReference type="ARBA" id="ARBA00064941"/>
    </source>
</evidence>
<keyword evidence="11" id="KW-0812">Transmembrane</keyword>
<feature type="region of interest" description="Disordered" evidence="10">
    <location>
        <begin position="8"/>
        <end position="32"/>
    </location>
</feature>
<evidence type="ECO:0000256" key="11">
    <source>
        <dbReference type="SAM" id="Phobius"/>
    </source>
</evidence>
<dbReference type="PRINTS" id="PR01626">
    <property type="entry name" value="LCACHANNELB"/>
</dbReference>
<dbReference type="InterPro" id="IPR008145">
    <property type="entry name" value="GK/Ca_channel_bsu"/>
</dbReference>
<accession>A0A1D5Q6K2</accession>
<dbReference type="VEuPathDB" id="HostDB:ENSMMUG00000010526"/>
<gene>
    <name evidence="13 15" type="primary">CACNB4</name>
</gene>
<evidence type="ECO:0000259" key="12">
    <source>
        <dbReference type="PROSITE" id="PS50002"/>
    </source>
</evidence>
<feature type="region of interest" description="Disordered" evidence="10">
    <location>
        <begin position="345"/>
        <end position="440"/>
    </location>
</feature>
<evidence type="ECO:0000256" key="10">
    <source>
        <dbReference type="SAM" id="MobiDB-lite"/>
    </source>
</evidence>
<dbReference type="PROSITE" id="PS50002">
    <property type="entry name" value="SH3"/>
    <property type="match status" value="1"/>
</dbReference>
<keyword evidence="5" id="KW-0597">Phosphoprotein</keyword>
<dbReference type="Pfam" id="PF12052">
    <property type="entry name" value="VGCC_beta4Aa_N"/>
    <property type="match status" value="1"/>
</dbReference>
<dbReference type="GO" id="GO:0005245">
    <property type="term" value="F:voltage-gated calcium channel activity"/>
    <property type="evidence" value="ECO:0007669"/>
    <property type="project" value="InterPro"/>
</dbReference>
<comment type="similarity">
    <text evidence="2">Belongs to the calcium channel beta subunit family.</text>
</comment>
<reference evidence="13" key="2">
    <citation type="submission" date="2019-01" db="EMBL/GenBank/DDBJ databases">
        <authorList>
            <person name="Graves T."/>
            <person name="Eichler E.E."/>
            <person name="Wilson R.K."/>
        </authorList>
    </citation>
    <scope>NUCLEOTIDE SEQUENCE [LARGE SCALE GENOMIC DNA]</scope>
    <source>
        <strain evidence="13">17573</strain>
    </source>
</reference>
<comment type="subunit">
    <text evidence="6">The L-type calcium channel is composed of four subunits: alpha-1, alpha-2, beta and gamma. Interacts with FASLG. Interacts with CBARP.</text>
</comment>
<dbReference type="SMART" id="SM00072">
    <property type="entry name" value="GuKc"/>
    <property type="match status" value="1"/>
</dbReference>
<dbReference type="FunFam" id="2.30.30.40:FF:000015">
    <property type="entry name" value="Voltage-dependent L-type calcium channel subunit beta-2"/>
    <property type="match status" value="1"/>
</dbReference>
<dbReference type="PANTHER" id="PTHR11824">
    <property type="entry name" value="VOLTAGE-DEPENDENT CALCIUM CHANNEL BETA SUBUNIT"/>
    <property type="match status" value="1"/>
</dbReference>
<dbReference type="InterPro" id="IPR001452">
    <property type="entry name" value="SH3_domain"/>
</dbReference>
<organism evidence="13 14">
    <name type="scientific">Macaca mulatta</name>
    <name type="common">Rhesus macaque</name>
    <dbReference type="NCBI Taxonomy" id="9544"/>
    <lineage>
        <taxon>Eukaryota</taxon>
        <taxon>Metazoa</taxon>
        <taxon>Chordata</taxon>
        <taxon>Craniata</taxon>
        <taxon>Vertebrata</taxon>
        <taxon>Euteleostomi</taxon>
        <taxon>Mammalia</taxon>
        <taxon>Eutheria</taxon>
        <taxon>Euarchontoglires</taxon>
        <taxon>Primates</taxon>
        <taxon>Haplorrhini</taxon>
        <taxon>Catarrhini</taxon>
        <taxon>Cercopithecidae</taxon>
        <taxon>Cercopithecinae</taxon>
        <taxon>Macaca</taxon>
    </lineage>
</organism>
<protein>
    <recommendedName>
        <fullName evidence="7">Voltage-dependent L-type calcium channel subunit beta-4</fullName>
    </recommendedName>
    <alternativeName>
        <fullName evidence="8">Calcium channel voltage-dependent subunit beta 4</fullName>
    </alternativeName>
</protein>
<evidence type="ECO:0000256" key="5">
    <source>
        <dbReference type="ARBA" id="ARBA00022553"/>
    </source>
</evidence>
<dbReference type="Gene3D" id="3.40.50.300">
    <property type="entry name" value="P-loop containing nucleotide triphosphate hydrolases"/>
    <property type="match status" value="1"/>
</dbReference>
<dbReference type="GO" id="GO:0005891">
    <property type="term" value="C:voltage-gated calcium channel complex"/>
    <property type="evidence" value="ECO:0007669"/>
    <property type="project" value="InterPro"/>
</dbReference>
<feature type="transmembrane region" description="Helical" evidence="11">
    <location>
        <begin position="135"/>
        <end position="156"/>
    </location>
</feature>
<evidence type="ECO:0000313" key="14">
    <source>
        <dbReference type="Proteomes" id="UP000006718"/>
    </source>
</evidence>